<comment type="subcellular location">
    <subcellularLocation>
        <location evidence="1">Membrane</location>
    </subcellularLocation>
</comment>
<dbReference type="InterPro" id="IPR032675">
    <property type="entry name" value="LRR_dom_sf"/>
</dbReference>
<dbReference type="Pfam" id="PF13855">
    <property type="entry name" value="LRR_8"/>
    <property type="match status" value="1"/>
</dbReference>
<evidence type="ECO:0000256" key="3">
    <source>
        <dbReference type="ARBA" id="ARBA00022692"/>
    </source>
</evidence>
<feature type="region of interest" description="Disordered" evidence="7">
    <location>
        <begin position="355"/>
        <end position="385"/>
    </location>
</feature>
<gene>
    <name evidence="10" type="ORF">CSSPTR1EN2_LOCUS9884</name>
</gene>
<evidence type="ECO:0000256" key="5">
    <source>
        <dbReference type="ARBA" id="ARBA00022989"/>
    </source>
</evidence>
<evidence type="ECO:0000256" key="2">
    <source>
        <dbReference type="ARBA" id="ARBA00022614"/>
    </source>
</evidence>
<dbReference type="Pfam" id="PF08263">
    <property type="entry name" value="LRRNT_2"/>
    <property type="match status" value="1"/>
</dbReference>
<keyword evidence="4" id="KW-0677">Repeat</keyword>
<feature type="region of interest" description="Disordered" evidence="7">
    <location>
        <begin position="245"/>
        <end position="281"/>
    </location>
</feature>
<dbReference type="PROSITE" id="PS51450">
    <property type="entry name" value="LRR"/>
    <property type="match status" value="1"/>
</dbReference>
<feature type="transmembrane region" description="Helical" evidence="8">
    <location>
        <begin position="291"/>
        <end position="313"/>
    </location>
</feature>
<dbReference type="Proteomes" id="UP001497512">
    <property type="component" value="Chromosome 17"/>
</dbReference>
<dbReference type="InterPro" id="IPR000719">
    <property type="entry name" value="Prot_kinase_dom"/>
</dbReference>
<evidence type="ECO:0000256" key="4">
    <source>
        <dbReference type="ARBA" id="ARBA00022737"/>
    </source>
</evidence>
<keyword evidence="2" id="KW-0433">Leucine-rich repeat</keyword>
<dbReference type="InterPro" id="IPR001245">
    <property type="entry name" value="Ser-Thr/Tyr_kinase_cat_dom"/>
</dbReference>
<dbReference type="InterPro" id="IPR046959">
    <property type="entry name" value="PRK1-6/SRF4-like"/>
</dbReference>
<reference evidence="10" key="1">
    <citation type="submission" date="2024-02" db="EMBL/GenBank/DDBJ databases">
        <authorList>
            <consortium name="ELIXIR-Norway"/>
            <consortium name="Elixir Norway"/>
        </authorList>
    </citation>
    <scope>NUCLEOTIDE SEQUENCE</scope>
</reference>
<dbReference type="Gene3D" id="1.10.510.10">
    <property type="entry name" value="Transferase(Phosphotransferase) domain 1"/>
    <property type="match status" value="1"/>
</dbReference>
<organism evidence="10 11">
    <name type="scientific">Sphagnum troendelagicum</name>
    <dbReference type="NCBI Taxonomy" id="128251"/>
    <lineage>
        <taxon>Eukaryota</taxon>
        <taxon>Viridiplantae</taxon>
        <taxon>Streptophyta</taxon>
        <taxon>Embryophyta</taxon>
        <taxon>Bryophyta</taxon>
        <taxon>Sphagnophytina</taxon>
        <taxon>Sphagnopsida</taxon>
        <taxon>Sphagnales</taxon>
        <taxon>Sphagnaceae</taxon>
        <taxon>Sphagnum</taxon>
    </lineage>
</organism>
<dbReference type="InterPro" id="IPR003591">
    <property type="entry name" value="Leu-rich_rpt_typical-subtyp"/>
</dbReference>
<dbReference type="Gene3D" id="3.80.10.10">
    <property type="entry name" value="Ribonuclease Inhibitor"/>
    <property type="match status" value="1"/>
</dbReference>
<evidence type="ECO:0000313" key="10">
    <source>
        <dbReference type="EMBL" id="CAK9209595.1"/>
    </source>
</evidence>
<evidence type="ECO:0000256" key="7">
    <source>
        <dbReference type="SAM" id="MobiDB-lite"/>
    </source>
</evidence>
<feature type="compositionally biased region" description="Low complexity" evidence="7">
    <location>
        <begin position="250"/>
        <end position="264"/>
    </location>
</feature>
<dbReference type="Gene3D" id="3.30.200.20">
    <property type="entry name" value="Phosphorylase Kinase, domain 1"/>
    <property type="match status" value="1"/>
</dbReference>
<dbReference type="Pfam" id="PF00560">
    <property type="entry name" value="LRR_1"/>
    <property type="match status" value="2"/>
</dbReference>
<keyword evidence="11" id="KW-1185">Reference proteome</keyword>
<evidence type="ECO:0000259" key="9">
    <source>
        <dbReference type="PROSITE" id="PS50011"/>
    </source>
</evidence>
<evidence type="ECO:0000313" key="11">
    <source>
        <dbReference type="Proteomes" id="UP001497512"/>
    </source>
</evidence>
<dbReference type="PROSITE" id="PS50011">
    <property type="entry name" value="PROTEIN_KINASE_DOM"/>
    <property type="match status" value="1"/>
</dbReference>
<feature type="domain" description="Protein kinase" evidence="9">
    <location>
        <begin position="441"/>
        <end position="725"/>
    </location>
</feature>
<dbReference type="SMART" id="SM00369">
    <property type="entry name" value="LRR_TYP"/>
    <property type="match status" value="4"/>
</dbReference>
<dbReference type="PANTHER" id="PTHR48007">
    <property type="entry name" value="LEUCINE-RICH REPEAT RECEPTOR-LIKE PROTEIN KINASE PXC1"/>
    <property type="match status" value="1"/>
</dbReference>
<dbReference type="InterPro" id="IPR001611">
    <property type="entry name" value="Leu-rich_rpt"/>
</dbReference>
<proteinExistence type="predicted"/>
<accession>A0ABP0U154</accession>
<evidence type="ECO:0000256" key="1">
    <source>
        <dbReference type="ARBA" id="ARBA00004370"/>
    </source>
</evidence>
<dbReference type="SUPFAM" id="SSF52058">
    <property type="entry name" value="L domain-like"/>
    <property type="match status" value="1"/>
</dbReference>
<dbReference type="EMBL" id="OZ019909">
    <property type="protein sequence ID" value="CAK9209595.1"/>
    <property type="molecule type" value="Genomic_DNA"/>
</dbReference>
<dbReference type="InterPro" id="IPR011009">
    <property type="entry name" value="Kinase-like_dom_sf"/>
</dbReference>
<feature type="compositionally biased region" description="Polar residues" evidence="7">
    <location>
        <begin position="265"/>
        <end position="281"/>
    </location>
</feature>
<keyword evidence="6 8" id="KW-0472">Membrane</keyword>
<protein>
    <recommendedName>
        <fullName evidence="9">Protein kinase domain-containing protein</fullName>
    </recommendedName>
</protein>
<evidence type="ECO:0000256" key="8">
    <source>
        <dbReference type="SAM" id="Phobius"/>
    </source>
</evidence>
<keyword evidence="5 8" id="KW-1133">Transmembrane helix</keyword>
<evidence type="ECO:0000256" key="6">
    <source>
        <dbReference type="ARBA" id="ARBA00023136"/>
    </source>
</evidence>
<feature type="region of interest" description="Disordered" evidence="7">
    <location>
        <begin position="401"/>
        <end position="423"/>
    </location>
</feature>
<dbReference type="InterPro" id="IPR013210">
    <property type="entry name" value="LRR_N_plant-typ"/>
</dbReference>
<dbReference type="PANTHER" id="PTHR48007:SF22">
    <property type="entry name" value="PROTEIN STRUBBELIG-RECEPTOR FAMILY 3-LIKE ISOFORM X1"/>
    <property type="match status" value="1"/>
</dbReference>
<dbReference type="SUPFAM" id="SSF56112">
    <property type="entry name" value="Protein kinase-like (PK-like)"/>
    <property type="match status" value="1"/>
</dbReference>
<keyword evidence="3 8" id="KW-0812">Transmembrane</keyword>
<sequence length="760" mass="82240">MEGESVNNWVQVFLPNRVLAHQRQCFTNPLPKHFKNEMNAMTNLYSDFGFPVQLTNWNNIGADPCAQNWLGVICSGPNVVNLVLSNLGLNGNLGYGLDTFQSLVVLDLSQNNLAGNLPNPLPPSIQQLNLEGNQFSGNILYSPQQFSKLTNLNLSHNQLVDAIPDIFTNLNNLQTLDLSFNSLTGPLPGSLGDLAALTVLNVQNNQLSGSLPIDLSNLANLQTLNVENNQFTGLIPPQLHPPTFLTGGNSWTSSPASTVPASPSHNPQGRQQPGKTSGIESSNSFWTGGRIGGISAVVLIILIASLLLGILYIRQRKSKEDTIMGYDEKGGVGGGGWGSCLRPCVGGGGWSSCLQTSPSSQSVQQATTPPHKDDVTNPLQLKGSPSSKTLKALASFKSFTERAAGRDSPSKSPPPSKSSRGSSIPVTVYSVADLQTATNSFGQENLVGENSLGCVYRGMFQDDQMLAVKVLDKSAPQVQSEQDFLKLVSNIAHIQHANITELVGYCVEHGQRLLVYKYVSNGTLHEALHCYETTATKKHLSWSARAKIALGVARALEYLHEICLPAVVHHNFNSGNILLDDELNPQLSDCGFATLSSPASVSQVSLPPPQMLASVGYSAPEYAMSGVYTMKSDVYRFGVVMLELLTGRKPLDSSRPRAEESLVRWATPQLHDIDTLTKMVDPALKGIYPVKSLSRFADVIALCVQPEPEFRPPMSEVVQALLRLLQRANLSKQQAGENVGRSRNGSLEYFHDNYSIDISS</sequence>
<name>A0ABP0U154_9BRYO</name>
<dbReference type="PRINTS" id="PR00019">
    <property type="entry name" value="LEURICHRPT"/>
</dbReference>
<dbReference type="Pfam" id="PF07714">
    <property type="entry name" value="PK_Tyr_Ser-Thr"/>
    <property type="match status" value="1"/>
</dbReference>